<feature type="domain" description="Saccharopine dehydrogenase NADP binding" evidence="1">
    <location>
        <begin position="12"/>
        <end position="122"/>
    </location>
</feature>
<gene>
    <name evidence="2" type="ORF">HDG69_003271</name>
</gene>
<dbReference type="PANTHER" id="PTHR43781:SF1">
    <property type="entry name" value="SACCHAROPINE DEHYDROGENASE"/>
    <property type="match status" value="1"/>
</dbReference>
<dbReference type="EMBL" id="JABEZU010000004">
    <property type="protein sequence ID" value="NOV98676.1"/>
    <property type="molecule type" value="Genomic_DNA"/>
</dbReference>
<keyword evidence="3" id="KW-1185">Reference proteome</keyword>
<comment type="caution">
    <text evidence="2">The sequence shown here is derived from an EMBL/GenBank/DDBJ whole genome shotgun (WGS) entry which is preliminary data.</text>
</comment>
<evidence type="ECO:0000313" key="3">
    <source>
        <dbReference type="Proteomes" id="UP000757540"/>
    </source>
</evidence>
<dbReference type="PANTHER" id="PTHR43781">
    <property type="entry name" value="SACCHAROPINE DEHYDROGENASE"/>
    <property type="match status" value="1"/>
</dbReference>
<organism evidence="2 3">
    <name type="scientific">Isoptericola halotolerans</name>
    <dbReference type="NCBI Taxonomy" id="300560"/>
    <lineage>
        <taxon>Bacteria</taxon>
        <taxon>Bacillati</taxon>
        <taxon>Actinomycetota</taxon>
        <taxon>Actinomycetes</taxon>
        <taxon>Micrococcales</taxon>
        <taxon>Promicromonosporaceae</taxon>
        <taxon>Isoptericola</taxon>
    </lineage>
</organism>
<dbReference type="SUPFAM" id="SSF51735">
    <property type="entry name" value="NAD(P)-binding Rossmann-fold domains"/>
    <property type="match status" value="1"/>
</dbReference>
<name>A0ABX2A7P7_9MICO</name>
<proteinExistence type="predicted"/>
<sequence>MSGAPGTTVPTVAVVGATGSIGGELVRLLAADRGAATTGPLRLRLGGRRADALRATAAGLTATASHGRTTVETQECDLWDDRSLAAFCAGADVVVSVAGPTYRVGGRVALAAVAAGAGYVDVGGDDPLLESLARRAPGGPGTPTVVASSGALPGASALLPRHLASLLPQGDSLTAHVGGMESCSATVAEDMLLSLSRGGPDGTPFGTPSAAWFAGEVRQRALEVAPAHRVPGARGPVIGQPFLSAETARLAAALGLRSAQWWNLWPDGHAWSVLSTLPVLLQDPTTSTRDVVGYLCRAAELDVLGRRPWYLMRFRLEHTASGRATVAELRTDSSSLVTALVAARAVRTVLARPRLGAGFAADLLDPAEVVADLESHPRIDLRVGPGDAPVLAPVAAAAPVEEGAL</sequence>
<dbReference type="Pfam" id="PF03435">
    <property type="entry name" value="Sacchrp_dh_NADP"/>
    <property type="match status" value="1"/>
</dbReference>
<dbReference type="InterPro" id="IPR036291">
    <property type="entry name" value="NAD(P)-bd_dom_sf"/>
</dbReference>
<reference evidence="2 3" key="1">
    <citation type="submission" date="2020-05" db="EMBL/GenBank/DDBJ databases">
        <title>Genomic Encyclopedia of Type Strains, Phase III (KMG-III): the genomes of soil and plant-associated and newly described type strains.</title>
        <authorList>
            <person name="Whitman W."/>
        </authorList>
    </citation>
    <scope>NUCLEOTIDE SEQUENCE [LARGE SCALE GENOMIC DNA]</scope>
    <source>
        <strain evidence="2 3">KCTC 19046</strain>
    </source>
</reference>
<evidence type="ECO:0000313" key="2">
    <source>
        <dbReference type="EMBL" id="NOV98676.1"/>
    </source>
</evidence>
<accession>A0ABX2A7P7</accession>
<evidence type="ECO:0000259" key="1">
    <source>
        <dbReference type="Pfam" id="PF03435"/>
    </source>
</evidence>
<dbReference type="InterPro" id="IPR005097">
    <property type="entry name" value="Sacchrp_dh_NADP-bd"/>
</dbReference>
<protein>
    <recommendedName>
        <fullName evidence="1">Saccharopine dehydrogenase NADP binding domain-containing protein</fullName>
    </recommendedName>
</protein>
<dbReference type="RefSeq" id="WP_171784876.1">
    <property type="nucleotide sequence ID" value="NZ_BAAAML010000003.1"/>
</dbReference>
<dbReference type="Gene3D" id="3.40.50.720">
    <property type="entry name" value="NAD(P)-binding Rossmann-like Domain"/>
    <property type="match status" value="1"/>
</dbReference>
<dbReference type="Proteomes" id="UP000757540">
    <property type="component" value="Unassembled WGS sequence"/>
</dbReference>